<accession>A0ABU0F6F2</accession>
<comment type="caution">
    <text evidence="1">The sequence shown here is derived from an EMBL/GenBank/DDBJ whole genome shotgun (WGS) entry which is preliminary data.</text>
</comment>
<name>A0ABU0F6F2_9PSEU</name>
<dbReference type="Proteomes" id="UP001229651">
    <property type="component" value="Unassembled WGS sequence"/>
</dbReference>
<evidence type="ECO:0000313" key="2">
    <source>
        <dbReference type="Proteomes" id="UP001229651"/>
    </source>
</evidence>
<protein>
    <submittedName>
        <fullName evidence="1">Deazaflavin-dependent oxidoreductase (Nitroreductase family)</fullName>
    </submittedName>
</protein>
<dbReference type="InterPro" id="IPR004378">
    <property type="entry name" value="F420H2_quin_Rdtase"/>
</dbReference>
<dbReference type="InterPro" id="IPR012349">
    <property type="entry name" value="Split_barrel_FMN-bd"/>
</dbReference>
<reference evidence="1 2" key="1">
    <citation type="submission" date="2023-07" db="EMBL/GenBank/DDBJ databases">
        <title>Sequencing the genomes of 1000 actinobacteria strains.</title>
        <authorList>
            <person name="Klenk H.-P."/>
        </authorList>
    </citation>
    <scope>NUCLEOTIDE SEQUENCE [LARGE SCALE GENOMIC DNA]</scope>
    <source>
        <strain evidence="1 2">DSM 45805</strain>
    </source>
</reference>
<dbReference type="Gene3D" id="2.30.110.10">
    <property type="entry name" value="Electron Transport, Fmn-binding Protein, Chain A"/>
    <property type="match status" value="1"/>
</dbReference>
<gene>
    <name evidence="1" type="ORF">FB470_006609</name>
</gene>
<dbReference type="NCBIfam" id="TIGR00026">
    <property type="entry name" value="hi_GC_TIGR00026"/>
    <property type="match status" value="1"/>
</dbReference>
<keyword evidence="2" id="KW-1185">Reference proteome</keyword>
<dbReference type="EMBL" id="JAUSUT010000001">
    <property type="protein sequence ID" value="MDQ0382615.1"/>
    <property type="molecule type" value="Genomic_DNA"/>
</dbReference>
<proteinExistence type="predicted"/>
<evidence type="ECO:0000313" key="1">
    <source>
        <dbReference type="EMBL" id="MDQ0382615.1"/>
    </source>
</evidence>
<organism evidence="1 2">
    <name type="scientific">Amycolatopsis thermophila</name>
    <dbReference type="NCBI Taxonomy" id="206084"/>
    <lineage>
        <taxon>Bacteria</taxon>
        <taxon>Bacillati</taxon>
        <taxon>Actinomycetota</taxon>
        <taxon>Actinomycetes</taxon>
        <taxon>Pseudonocardiales</taxon>
        <taxon>Pseudonocardiaceae</taxon>
        <taxon>Amycolatopsis</taxon>
    </lineage>
</organism>
<dbReference type="RefSeq" id="WP_306997951.1">
    <property type="nucleotide sequence ID" value="NZ_JAUSUT010000001.1"/>
</dbReference>
<sequence>MTIQNRRPPAFAQGFNKIAARLAGHRLVPLWALVQHRGRKSGRAYRTPIAIVGSTPSSVYIGLPWGRHTDWIRNLQAGGGTLVWKGQTFAVAEPAFAGKDEVLASTSGLRRELARRWPLQDYLRLTVQPAGH</sequence>